<keyword evidence="8" id="KW-0180">Complement pathway</keyword>
<evidence type="ECO:0000256" key="8">
    <source>
        <dbReference type="ARBA" id="ARBA00022875"/>
    </source>
</evidence>
<dbReference type="InterPro" id="IPR000436">
    <property type="entry name" value="Sushi_SCR_CCP_dom"/>
</dbReference>
<evidence type="ECO:0000256" key="3">
    <source>
        <dbReference type="ARBA" id="ARBA00022588"/>
    </source>
</evidence>
<evidence type="ECO:0000256" key="6">
    <source>
        <dbReference type="ARBA" id="ARBA00022737"/>
    </source>
</evidence>
<dbReference type="SMART" id="SM00032">
    <property type="entry name" value="CCP"/>
    <property type="match status" value="4"/>
</dbReference>
<dbReference type="Pfam" id="PF00084">
    <property type="entry name" value="Sushi"/>
    <property type="match status" value="4"/>
</dbReference>
<evidence type="ECO:0000256" key="9">
    <source>
        <dbReference type="ARBA" id="ARBA00023136"/>
    </source>
</evidence>
<keyword evidence="5" id="KW-0732">Signal</keyword>
<dbReference type="CDD" id="cd00033">
    <property type="entry name" value="CCP"/>
    <property type="match status" value="4"/>
</dbReference>
<keyword evidence="6" id="KW-0677">Repeat</keyword>
<feature type="compositionally biased region" description="Acidic residues" evidence="14">
    <location>
        <begin position="270"/>
        <end position="288"/>
    </location>
</feature>
<keyword evidence="9" id="KW-0472">Membrane</keyword>
<keyword evidence="11" id="KW-0325">Glycoprotein</keyword>
<evidence type="ECO:0000256" key="7">
    <source>
        <dbReference type="ARBA" id="ARBA00022859"/>
    </source>
</evidence>
<evidence type="ECO:0000313" key="16">
    <source>
        <dbReference type="Ensembl" id="ENSOANP00000054865.1"/>
    </source>
</evidence>
<dbReference type="PANTHER" id="PTHR19325:SF317">
    <property type="entry name" value="COMPLEMENT DECAY-ACCELERATING FACTOR"/>
    <property type="match status" value="1"/>
</dbReference>
<feature type="domain" description="Sushi" evidence="15">
    <location>
        <begin position="17"/>
        <end position="81"/>
    </location>
</feature>
<evidence type="ECO:0000259" key="15">
    <source>
        <dbReference type="PROSITE" id="PS50923"/>
    </source>
</evidence>
<comment type="subcellular location">
    <subcellularLocation>
        <location evidence="1">Membrane</location>
    </subcellularLocation>
</comment>
<dbReference type="PROSITE" id="PS50923">
    <property type="entry name" value="SUSHI"/>
    <property type="match status" value="4"/>
</dbReference>
<comment type="function">
    <text evidence="12">This protein recognizes C4b and C3b fragments that condense with cell-surface hydroxyl or amino groups when nascent C4b and C3b are locally generated during C4 and c3 activation. Interaction of daf with cell-associated C4b and C3b polypeptides interferes with their ability to catalyze the conversion of C2 and factor B to enzymatically active C2a and Bb and thereby prevents the formation of C4b2a and C3bBb, the amplification convertases of the complement cascade. Inhibits complement activation by destabilizing and preventing the formation of C3 and C5 convertases, which prevents complement damage.</text>
</comment>
<dbReference type="Gene3D" id="2.10.70.10">
    <property type="entry name" value="Complement Module, domain 1"/>
    <property type="match status" value="4"/>
</dbReference>
<evidence type="ECO:0000256" key="13">
    <source>
        <dbReference type="PROSITE-ProRule" id="PRU00302"/>
    </source>
</evidence>
<evidence type="ECO:0000256" key="14">
    <source>
        <dbReference type="SAM" id="MobiDB-lite"/>
    </source>
</evidence>
<evidence type="ECO:0000256" key="2">
    <source>
        <dbReference type="ARBA" id="ARBA00010908"/>
    </source>
</evidence>
<feature type="domain" description="Sushi" evidence="15">
    <location>
        <begin position="208"/>
        <end position="267"/>
    </location>
</feature>
<keyword evidence="4 13" id="KW-0768">Sushi</keyword>
<dbReference type="Ensembl" id="ENSOANT00000063503.1">
    <property type="protein sequence ID" value="ENSOANP00000054865.1"/>
    <property type="gene ID" value="ENSOANG00000003522.2"/>
</dbReference>
<keyword evidence="17" id="KW-1185">Reference proteome</keyword>
<keyword evidence="3" id="KW-0399">Innate immunity</keyword>
<dbReference type="Proteomes" id="UP000002279">
    <property type="component" value="Chromosome 7"/>
</dbReference>
<reference evidence="16" key="3">
    <citation type="submission" date="2025-09" db="UniProtKB">
        <authorList>
            <consortium name="Ensembl"/>
        </authorList>
    </citation>
    <scope>IDENTIFICATION</scope>
    <source>
        <strain evidence="16">Glennie</strain>
    </source>
</reference>
<feature type="domain" description="Sushi" evidence="15">
    <location>
        <begin position="82"/>
        <end position="143"/>
    </location>
</feature>
<name>A0A6I8PR54_ORNAN</name>
<comment type="caution">
    <text evidence="13">Lacks conserved residue(s) required for the propagation of feature annotation.</text>
</comment>
<feature type="disulfide bond" evidence="13">
    <location>
        <begin position="238"/>
        <end position="265"/>
    </location>
</feature>
<evidence type="ECO:0000256" key="5">
    <source>
        <dbReference type="ARBA" id="ARBA00022729"/>
    </source>
</evidence>
<dbReference type="InterPro" id="IPR035976">
    <property type="entry name" value="Sushi/SCR/CCP_sf"/>
</dbReference>
<accession>A0A6I8PR54</accession>
<keyword evidence="7" id="KW-0391">Immunity</keyword>
<evidence type="ECO:0000256" key="4">
    <source>
        <dbReference type="ARBA" id="ARBA00022659"/>
    </source>
</evidence>
<evidence type="ECO:0000256" key="1">
    <source>
        <dbReference type="ARBA" id="ARBA00004370"/>
    </source>
</evidence>
<dbReference type="FunFam" id="2.10.70.10:FF:000014">
    <property type="entry name" value="Membrane cofactor protein"/>
    <property type="match status" value="2"/>
</dbReference>
<protein>
    <recommendedName>
        <fullName evidence="15">Sushi domain-containing protein</fullName>
    </recommendedName>
</protein>
<feature type="domain" description="Sushi" evidence="15">
    <location>
        <begin position="144"/>
        <end position="207"/>
    </location>
</feature>
<evidence type="ECO:0000256" key="10">
    <source>
        <dbReference type="ARBA" id="ARBA00023157"/>
    </source>
</evidence>
<sequence>PTLLALADPICPRSSPGSCEEPTRLTFAIPKPEYQGQARFDVGATVDYTCRPGYRRTPSLSPRITCLASGTWSKPPSFCQPKPCPNPEDLLNGRIEIEDIVFGSTIFFRCNNGYTLIGSSQSSCEITENNRVDWSETHPVCEIIKCLPPPDISDGVKVQNEDEYSFGSVVSYKCNKGFSLIGLDSIHCTSDNHQSGKWSGDPPECKVVRCENPIVQNGHQISTSAPPYSYMNYVIFQCNRGFVMEGKSKIYCGANNLWFPKIPRCKREGDTDEPGDHDDPVEPGDPDDPNNSRIPFIYISKYFFETTPPPPEMNLAQLYLPWYLRSRYPFHSLSALASTSRRMPHWRLFPSSYFHHLLDPLVKRFKL</sequence>
<keyword evidence="10 13" id="KW-1015">Disulfide bond</keyword>
<dbReference type="AlphaFoldDB" id="A0A6I8PR54"/>
<evidence type="ECO:0000313" key="17">
    <source>
        <dbReference type="Proteomes" id="UP000002279"/>
    </source>
</evidence>
<comment type="similarity">
    <text evidence="2">Belongs to the receptors of complement activation (RCA) family.</text>
</comment>
<organism evidence="16 17">
    <name type="scientific">Ornithorhynchus anatinus</name>
    <name type="common">Duckbill platypus</name>
    <dbReference type="NCBI Taxonomy" id="9258"/>
    <lineage>
        <taxon>Eukaryota</taxon>
        <taxon>Metazoa</taxon>
        <taxon>Chordata</taxon>
        <taxon>Craniata</taxon>
        <taxon>Vertebrata</taxon>
        <taxon>Euteleostomi</taxon>
        <taxon>Mammalia</taxon>
        <taxon>Monotremata</taxon>
        <taxon>Ornithorhynchidae</taxon>
        <taxon>Ornithorhynchus</taxon>
    </lineage>
</organism>
<evidence type="ECO:0000256" key="11">
    <source>
        <dbReference type="ARBA" id="ARBA00023180"/>
    </source>
</evidence>
<dbReference type="GeneTree" id="ENSGT00940000161110"/>
<dbReference type="PANTHER" id="PTHR19325">
    <property type="entry name" value="COMPLEMENT COMPONENT-RELATED SUSHI DOMAIN-CONTAINING"/>
    <property type="match status" value="1"/>
</dbReference>
<gene>
    <name evidence="16" type="primary">LOC114813132</name>
</gene>
<reference evidence="16" key="2">
    <citation type="submission" date="2025-08" db="UniProtKB">
        <authorList>
            <consortium name="Ensembl"/>
        </authorList>
    </citation>
    <scope>IDENTIFICATION</scope>
    <source>
        <strain evidence="16">Glennie</strain>
    </source>
</reference>
<proteinExistence type="inferred from homology"/>
<dbReference type="SUPFAM" id="SSF57535">
    <property type="entry name" value="Complement control module/SCR domain"/>
    <property type="match status" value="4"/>
</dbReference>
<reference evidence="16 17" key="1">
    <citation type="journal article" date="2008" name="Nature">
        <title>Genome analysis of the platypus reveals unique signatures of evolution.</title>
        <authorList>
            <person name="Warren W.C."/>
            <person name="Hillier L.W."/>
            <person name="Marshall Graves J.A."/>
            <person name="Birney E."/>
            <person name="Ponting C.P."/>
            <person name="Grutzner F."/>
            <person name="Belov K."/>
            <person name="Miller W."/>
            <person name="Clarke L."/>
            <person name="Chinwalla A.T."/>
            <person name="Yang S.P."/>
            <person name="Heger A."/>
            <person name="Locke D.P."/>
            <person name="Miethke P."/>
            <person name="Waters P.D."/>
            <person name="Veyrunes F."/>
            <person name="Fulton L."/>
            <person name="Fulton B."/>
            <person name="Graves T."/>
            <person name="Wallis J."/>
            <person name="Puente X.S."/>
            <person name="Lopez-Otin C."/>
            <person name="Ordonez G.R."/>
            <person name="Eichler E.E."/>
            <person name="Chen L."/>
            <person name="Cheng Z."/>
            <person name="Deakin J.E."/>
            <person name="Alsop A."/>
            <person name="Thompson K."/>
            <person name="Kirby P."/>
            <person name="Papenfuss A.T."/>
            <person name="Wakefield M.J."/>
            <person name="Olender T."/>
            <person name="Lancet D."/>
            <person name="Huttley G.A."/>
            <person name="Smit A.F."/>
            <person name="Pask A."/>
            <person name="Temple-Smith P."/>
            <person name="Batzer M.A."/>
            <person name="Walker J.A."/>
            <person name="Konkel M.K."/>
            <person name="Harris R.S."/>
            <person name="Whittington C.M."/>
            <person name="Wong E.S."/>
            <person name="Gemmell N.J."/>
            <person name="Buschiazzo E."/>
            <person name="Vargas Jentzsch I.M."/>
            <person name="Merkel A."/>
            <person name="Schmitz J."/>
            <person name="Zemann A."/>
            <person name="Churakov G."/>
            <person name="Kriegs J.O."/>
            <person name="Brosius J."/>
            <person name="Murchison E.P."/>
            <person name="Sachidanandam R."/>
            <person name="Smith C."/>
            <person name="Hannon G.J."/>
            <person name="Tsend-Ayush E."/>
            <person name="McMillan D."/>
            <person name="Attenborough R."/>
            <person name="Rens W."/>
            <person name="Ferguson-Smith M."/>
            <person name="Lefevre C.M."/>
            <person name="Sharp J.A."/>
            <person name="Nicholas K.R."/>
            <person name="Ray D.A."/>
            <person name="Kube M."/>
            <person name="Reinhardt R."/>
            <person name="Pringle T.H."/>
            <person name="Taylor J."/>
            <person name="Jones R.C."/>
            <person name="Nixon B."/>
            <person name="Dacheux J.L."/>
            <person name="Niwa H."/>
            <person name="Sekita Y."/>
            <person name="Huang X."/>
            <person name="Stark A."/>
            <person name="Kheradpour P."/>
            <person name="Kellis M."/>
            <person name="Flicek P."/>
            <person name="Chen Y."/>
            <person name="Webber C."/>
            <person name="Hardison R."/>
            <person name="Nelson J."/>
            <person name="Hallsworth-Pepin K."/>
            <person name="Delehaunty K."/>
            <person name="Markovic C."/>
            <person name="Minx P."/>
            <person name="Feng Y."/>
            <person name="Kremitzki C."/>
            <person name="Mitreva M."/>
            <person name="Glasscock J."/>
            <person name="Wylie T."/>
            <person name="Wohldmann P."/>
            <person name="Thiru P."/>
            <person name="Nhan M.N."/>
            <person name="Pohl C.S."/>
            <person name="Smith S.M."/>
            <person name="Hou S."/>
            <person name="Nefedov M."/>
            <person name="de Jong P.J."/>
            <person name="Renfree M.B."/>
            <person name="Mardis E.R."/>
            <person name="Wilson R.K."/>
        </authorList>
    </citation>
    <scope>NUCLEOTIDE SEQUENCE [LARGE SCALE GENOMIC DNA]</scope>
    <source>
        <strain evidence="16 17">Glennie</strain>
    </source>
</reference>
<feature type="region of interest" description="Disordered" evidence="14">
    <location>
        <begin position="268"/>
        <end position="292"/>
    </location>
</feature>
<evidence type="ECO:0000256" key="12">
    <source>
        <dbReference type="ARBA" id="ARBA00045541"/>
    </source>
</evidence>
<dbReference type="InterPro" id="IPR050350">
    <property type="entry name" value="Compl-Cell_Adhes-Reg"/>
</dbReference>
<dbReference type="Bgee" id="ENSOANG00000003522">
    <property type="expression patterns" value="Expressed in testis and 6 other cell types or tissues"/>
</dbReference>
<dbReference type="FunFam" id="2.10.70.10:FF:000055">
    <property type="entry name" value="Complement decay-accelerating factor, GPI-anchored"/>
    <property type="match status" value="1"/>
</dbReference>